<comment type="similarity">
    <text evidence="1">Belongs to the peptidase U62 family.</text>
</comment>
<accession>A0A7X8TNT0</accession>
<keyword evidence="3" id="KW-0378">Hydrolase</keyword>
<dbReference type="Gene3D" id="3.30.2290.10">
    <property type="entry name" value="PmbA/TldD superfamily"/>
    <property type="match status" value="1"/>
</dbReference>
<evidence type="ECO:0000256" key="3">
    <source>
        <dbReference type="ARBA" id="ARBA00022801"/>
    </source>
</evidence>
<gene>
    <name evidence="8" type="ORF">HGP28_04505</name>
</gene>
<dbReference type="EMBL" id="JABAIK010000003">
    <property type="protein sequence ID" value="NLS12155.1"/>
    <property type="molecule type" value="Genomic_DNA"/>
</dbReference>
<dbReference type="Pfam" id="PF19290">
    <property type="entry name" value="PmbA_TldD_2nd"/>
    <property type="match status" value="1"/>
</dbReference>
<dbReference type="InterPro" id="IPR045569">
    <property type="entry name" value="Metalloprtase-TldD/E_C"/>
</dbReference>
<feature type="domain" description="Metalloprotease TldD/E C-terminal" evidence="6">
    <location>
        <begin position="227"/>
        <end position="459"/>
    </location>
</feature>
<keyword evidence="2" id="KW-0645">Protease</keyword>
<dbReference type="InterPro" id="IPR051463">
    <property type="entry name" value="Peptidase_U62_metallo"/>
</dbReference>
<evidence type="ECO:0000313" key="9">
    <source>
        <dbReference type="Proteomes" id="UP000535589"/>
    </source>
</evidence>
<dbReference type="Pfam" id="PF19289">
    <property type="entry name" value="PmbA_TldD_3rd"/>
    <property type="match status" value="1"/>
</dbReference>
<dbReference type="SUPFAM" id="SSF111283">
    <property type="entry name" value="Putative modulator of DNA gyrase, PmbA/TldD"/>
    <property type="match status" value="1"/>
</dbReference>
<dbReference type="Proteomes" id="UP000535589">
    <property type="component" value="Unassembled WGS sequence"/>
</dbReference>
<keyword evidence="9" id="KW-1185">Reference proteome</keyword>
<proteinExistence type="inferred from homology"/>
<feature type="domain" description="Metalloprotease TldD/E central" evidence="7">
    <location>
        <begin position="114"/>
        <end position="220"/>
    </location>
</feature>
<evidence type="ECO:0000256" key="4">
    <source>
        <dbReference type="ARBA" id="ARBA00023049"/>
    </source>
</evidence>
<evidence type="ECO:0000259" key="7">
    <source>
        <dbReference type="Pfam" id="PF19290"/>
    </source>
</evidence>
<dbReference type="InterPro" id="IPR025502">
    <property type="entry name" value="TldD"/>
</dbReference>
<evidence type="ECO:0000256" key="2">
    <source>
        <dbReference type="ARBA" id="ARBA00022670"/>
    </source>
</evidence>
<dbReference type="RefSeq" id="WP_168835255.1">
    <property type="nucleotide sequence ID" value="NZ_JABAIK010000003.1"/>
</dbReference>
<dbReference type="GO" id="GO:0008237">
    <property type="term" value="F:metallopeptidase activity"/>
    <property type="evidence" value="ECO:0007669"/>
    <property type="project" value="UniProtKB-KW"/>
</dbReference>
<dbReference type="PANTHER" id="PTHR30624:SF4">
    <property type="entry name" value="METALLOPROTEASE TLDD"/>
    <property type="match status" value="1"/>
</dbReference>
<comment type="caution">
    <text evidence="8">The sequence shown here is derived from an EMBL/GenBank/DDBJ whole genome shotgun (WGS) entry which is preliminary data.</text>
</comment>
<dbReference type="InterPro" id="IPR036059">
    <property type="entry name" value="TldD/PmbA_sf"/>
</dbReference>
<protein>
    <submittedName>
        <fullName evidence="8">TldD/PmbA family protein</fullName>
    </submittedName>
</protein>
<dbReference type="InterPro" id="IPR045570">
    <property type="entry name" value="Metalloprtase-TldD/E_cen_dom"/>
</dbReference>
<organism evidence="8 9">
    <name type="scientific">Vibrio agarilyticus</name>
    <dbReference type="NCBI Taxonomy" id="2726741"/>
    <lineage>
        <taxon>Bacteria</taxon>
        <taxon>Pseudomonadati</taxon>
        <taxon>Pseudomonadota</taxon>
        <taxon>Gammaproteobacteria</taxon>
        <taxon>Vibrionales</taxon>
        <taxon>Vibrionaceae</taxon>
        <taxon>Vibrio</taxon>
    </lineage>
</organism>
<evidence type="ECO:0000259" key="6">
    <source>
        <dbReference type="Pfam" id="PF19289"/>
    </source>
</evidence>
<dbReference type="InterPro" id="IPR035068">
    <property type="entry name" value="TldD/PmbA_N"/>
</dbReference>
<dbReference type="InterPro" id="IPR002510">
    <property type="entry name" value="Metalloprtase-TldD/E_N"/>
</dbReference>
<feature type="domain" description="Metalloprotease TldD/E N-terminal" evidence="5">
    <location>
        <begin position="22"/>
        <end position="77"/>
    </location>
</feature>
<name>A0A7X8TNT0_9VIBR</name>
<dbReference type="PANTHER" id="PTHR30624">
    <property type="entry name" value="UNCHARACTERIZED PROTEIN TLDD AND PMBA"/>
    <property type="match status" value="1"/>
</dbReference>
<keyword evidence="4" id="KW-0482">Metalloprotease</keyword>
<evidence type="ECO:0000313" key="8">
    <source>
        <dbReference type="EMBL" id="NLS12155.1"/>
    </source>
</evidence>
<dbReference type="GO" id="GO:0005829">
    <property type="term" value="C:cytosol"/>
    <property type="evidence" value="ECO:0007669"/>
    <property type="project" value="TreeGrafter"/>
</dbReference>
<reference evidence="8 9" key="1">
    <citation type="submission" date="2020-04" db="EMBL/GenBank/DDBJ databases">
        <title>Vibrio sp. SM6, a novel species isolated from seawater.</title>
        <authorList>
            <person name="Wang X."/>
        </authorList>
    </citation>
    <scope>NUCLEOTIDE SEQUENCE [LARGE SCALE GENOMIC DNA]</scope>
    <source>
        <strain evidence="8 9">SM6</strain>
    </source>
</reference>
<dbReference type="GO" id="GO:0006508">
    <property type="term" value="P:proteolysis"/>
    <property type="evidence" value="ECO:0007669"/>
    <property type="project" value="UniProtKB-KW"/>
</dbReference>
<dbReference type="PIRSF" id="PIRSF004919">
    <property type="entry name" value="TldD"/>
    <property type="match status" value="1"/>
</dbReference>
<dbReference type="AlphaFoldDB" id="A0A7X8TNT0"/>
<sequence>MLNSVTAQAVIDHALFLGADFAELFVERNQTHTVQLASRDIDKVNSGIDFGIGIRLFFGHKVLYGYTNRTDEEELKRITTLLAAKDRRDALNHSVPLNFKRTPFHHPCTLPLNQDTYLEQKIRLLHQLDDVVRSESSAISQFMGSVFQREQQIALFNSRGLSVEDSRHYIRISGNAVALKDGEQTSGMENPGALMGWEFAERIDPRGLGEMIAQQALIKLGAAPCPSGEMPVIIGNGFGGVIFHEACGHLLETTSVAKQASVFHDKMGEKIANAAVNAVDDGTLINEWGSINIDDEGNPTQRTQLIKNGVLTSFMVDEMGGLKTGYTPTGSGRRQGYQFAPTSRMRNTFIEAGDSSLDDMLASVERGIYAKKMGGGSVQPGTGEFNFAVREAYLIENGKITRPLKTATLISTGPKVLNEISMVGRDLEFAPGMCGSVSGSVPTTVGQPTLKVDNILVGGGNA</sequence>
<evidence type="ECO:0000256" key="1">
    <source>
        <dbReference type="ARBA" id="ARBA00005836"/>
    </source>
</evidence>
<dbReference type="Pfam" id="PF01523">
    <property type="entry name" value="PmbA_TldD_1st"/>
    <property type="match status" value="1"/>
</dbReference>
<evidence type="ECO:0000259" key="5">
    <source>
        <dbReference type="Pfam" id="PF01523"/>
    </source>
</evidence>